<dbReference type="InterPro" id="IPR051811">
    <property type="entry name" value="Cytochrome_c550/c551-like"/>
</dbReference>
<proteinExistence type="predicted"/>
<keyword evidence="7" id="KW-0812">Transmembrane</keyword>
<keyword evidence="5 6" id="KW-0408">Iron</keyword>
<dbReference type="SUPFAM" id="SSF46626">
    <property type="entry name" value="Cytochrome c"/>
    <property type="match status" value="2"/>
</dbReference>
<dbReference type="PANTHER" id="PTHR37823">
    <property type="entry name" value="CYTOCHROME C-553-LIKE"/>
    <property type="match status" value="1"/>
</dbReference>
<evidence type="ECO:0000256" key="7">
    <source>
        <dbReference type="SAM" id="Phobius"/>
    </source>
</evidence>
<dbReference type="InterPro" id="IPR036909">
    <property type="entry name" value="Cyt_c-like_dom_sf"/>
</dbReference>
<keyword evidence="4" id="KW-0249">Electron transport</keyword>
<dbReference type="InterPro" id="IPR008168">
    <property type="entry name" value="Cyt_C_IC"/>
</dbReference>
<dbReference type="GO" id="GO:0020037">
    <property type="term" value="F:heme binding"/>
    <property type="evidence" value="ECO:0007669"/>
    <property type="project" value="InterPro"/>
</dbReference>
<dbReference type="GO" id="GO:0005506">
    <property type="term" value="F:iron ion binding"/>
    <property type="evidence" value="ECO:0007669"/>
    <property type="project" value="InterPro"/>
</dbReference>
<dbReference type="Proteomes" id="UP001179121">
    <property type="component" value="Chromosome"/>
</dbReference>
<dbReference type="InterPro" id="IPR009056">
    <property type="entry name" value="Cyt_c-like_dom"/>
</dbReference>
<accession>A0AA86N319</accession>
<feature type="domain" description="Cytochrome c" evidence="8">
    <location>
        <begin position="150"/>
        <end position="225"/>
    </location>
</feature>
<dbReference type="KEGG" id="nti:DNFV4_04365"/>
<evidence type="ECO:0000256" key="6">
    <source>
        <dbReference type="PROSITE-ProRule" id="PRU00433"/>
    </source>
</evidence>
<evidence type="ECO:0000259" key="8">
    <source>
        <dbReference type="PROSITE" id="PS51007"/>
    </source>
</evidence>
<keyword evidence="7" id="KW-0472">Membrane</keyword>
<dbReference type="EMBL" id="OX365700">
    <property type="protein sequence ID" value="CAI4033923.1"/>
    <property type="molecule type" value="Genomic_DNA"/>
</dbReference>
<sequence length="225" mass="24398">MERMGSGHGDHHNLARPRRKRIVWVAIGALFIGCLLVLSTWLRAGLAQAPSIATAGMRQAEGLLIARCAVCHSTDLIVQQRLARPAWEATVAKMRHWGAELSEEEAGLLVEYLAGRYHATAPDHLPDEQHEAIPFRFEEDGQMMAEHLPGNAKRGAGLFAVNCQACHGAKAAGGAGPKLAGNPILGEDERFWDTVVHGRGAMPAWGTALKPQEIADIQAWLRALD</sequence>
<dbReference type="GO" id="GO:0009055">
    <property type="term" value="F:electron transfer activity"/>
    <property type="evidence" value="ECO:0007669"/>
    <property type="project" value="InterPro"/>
</dbReference>
<gene>
    <name evidence="9" type="ORF">DNFV4_04365</name>
</gene>
<keyword evidence="1" id="KW-0813">Transport</keyword>
<dbReference type="PANTHER" id="PTHR37823:SF1">
    <property type="entry name" value="CYTOCHROME C-553-LIKE"/>
    <property type="match status" value="1"/>
</dbReference>
<reference evidence="9" key="1">
    <citation type="submission" date="2022-10" db="EMBL/GenBank/DDBJ databases">
        <authorList>
            <person name="Koch H."/>
        </authorList>
    </citation>
    <scope>NUCLEOTIDE SEQUENCE</scope>
    <source>
        <strain evidence="9">DNF</strain>
    </source>
</reference>
<keyword evidence="7" id="KW-1133">Transmembrane helix</keyword>
<evidence type="ECO:0000256" key="4">
    <source>
        <dbReference type="ARBA" id="ARBA00022982"/>
    </source>
</evidence>
<keyword evidence="3 6" id="KW-0479">Metal-binding</keyword>
<dbReference type="Pfam" id="PF13442">
    <property type="entry name" value="Cytochrome_CBB3"/>
    <property type="match status" value="1"/>
</dbReference>
<dbReference type="Gene3D" id="1.10.760.10">
    <property type="entry name" value="Cytochrome c-like domain"/>
    <property type="match status" value="2"/>
</dbReference>
<evidence type="ECO:0000256" key="1">
    <source>
        <dbReference type="ARBA" id="ARBA00022448"/>
    </source>
</evidence>
<evidence type="ECO:0000313" key="10">
    <source>
        <dbReference type="Proteomes" id="UP001179121"/>
    </source>
</evidence>
<dbReference type="PROSITE" id="PS51257">
    <property type="entry name" value="PROKAR_LIPOPROTEIN"/>
    <property type="match status" value="1"/>
</dbReference>
<evidence type="ECO:0000256" key="3">
    <source>
        <dbReference type="ARBA" id="ARBA00022723"/>
    </source>
</evidence>
<keyword evidence="10" id="KW-1185">Reference proteome</keyword>
<dbReference type="AlphaFoldDB" id="A0AA86N319"/>
<keyword evidence="2 6" id="KW-0349">Heme</keyword>
<name>A0AA86N319_9BACT</name>
<protein>
    <recommendedName>
        <fullName evidence="8">Cytochrome c domain-containing protein</fullName>
    </recommendedName>
</protein>
<dbReference type="PROSITE" id="PS51007">
    <property type="entry name" value="CYTC"/>
    <property type="match status" value="1"/>
</dbReference>
<feature type="transmembrane region" description="Helical" evidence="7">
    <location>
        <begin position="21"/>
        <end position="42"/>
    </location>
</feature>
<evidence type="ECO:0000256" key="5">
    <source>
        <dbReference type="ARBA" id="ARBA00023004"/>
    </source>
</evidence>
<organism evidence="9 10">
    <name type="scientific">Nitrospira tepida</name>
    <dbReference type="NCBI Taxonomy" id="2973512"/>
    <lineage>
        <taxon>Bacteria</taxon>
        <taxon>Pseudomonadati</taxon>
        <taxon>Nitrospirota</taxon>
        <taxon>Nitrospiria</taxon>
        <taxon>Nitrospirales</taxon>
        <taxon>Nitrospiraceae</taxon>
        <taxon>Nitrospira</taxon>
    </lineage>
</organism>
<evidence type="ECO:0000256" key="2">
    <source>
        <dbReference type="ARBA" id="ARBA00022617"/>
    </source>
</evidence>
<dbReference type="PRINTS" id="PR00605">
    <property type="entry name" value="CYTCHROMECIC"/>
</dbReference>
<evidence type="ECO:0000313" key="9">
    <source>
        <dbReference type="EMBL" id="CAI4033923.1"/>
    </source>
</evidence>